<evidence type="ECO:0000313" key="2">
    <source>
        <dbReference type="Proteomes" id="UP000007963"/>
    </source>
</evidence>
<gene>
    <name evidence="1" type="ORF">ATEG_03591</name>
</gene>
<dbReference type="AlphaFoldDB" id="Q0CRU3"/>
<dbReference type="GeneID" id="4318137"/>
<name>Q0CRU3_ASPTN</name>
<proteinExistence type="predicted"/>
<dbReference type="Proteomes" id="UP000007963">
    <property type="component" value="Unassembled WGS sequence"/>
</dbReference>
<dbReference type="EMBL" id="CH476598">
    <property type="protein sequence ID" value="EAU35393.1"/>
    <property type="molecule type" value="Genomic_DNA"/>
</dbReference>
<sequence>MVRAVQFSEEWATSITPGIASQSQTIAEKCYHTKVTTPIYSWKAECLPYNFSNSTCLQRLHIIAHKATALLSIHKSNVYVPSKHCLWRHLCILCVVVLVHTYQIGRCGVKTEKEQR</sequence>
<dbReference type="RefSeq" id="XP_001212769.1">
    <property type="nucleotide sequence ID" value="XM_001212769.1"/>
</dbReference>
<protein>
    <submittedName>
        <fullName evidence="1">Uncharacterized protein</fullName>
    </submittedName>
</protein>
<reference evidence="2" key="1">
    <citation type="submission" date="2005-09" db="EMBL/GenBank/DDBJ databases">
        <title>Annotation of the Aspergillus terreus NIH2624 genome.</title>
        <authorList>
            <person name="Birren B.W."/>
            <person name="Lander E.S."/>
            <person name="Galagan J.E."/>
            <person name="Nusbaum C."/>
            <person name="Devon K."/>
            <person name="Henn M."/>
            <person name="Ma L.-J."/>
            <person name="Jaffe D.B."/>
            <person name="Butler J."/>
            <person name="Alvarez P."/>
            <person name="Gnerre S."/>
            <person name="Grabherr M."/>
            <person name="Kleber M."/>
            <person name="Mauceli E.W."/>
            <person name="Brockman W."/>
            <person name="Rounsley S."/>
            <person name="Young S.K."/>
            <person name="LaButti K."/>
            <person name="Pushparaj V."/>
            <person name="DeCaprio D."/>
            <person name="Crawford M."/>
            <person name="Koehrsen M."/>
            <person name="Engels R."/>
            <person name="Montgomery P."/>
            <person name="Pearson M."/>
            <person name="Howarth C."/>
            <person name="Larson L."/>
            <person name="Luoma S."/>
            <person name="White J."/>
            <person name="Alvarado L."/>
            <person name="Kodira C.D."/>
            <person name="Zeng Q."/>
            <person name="Oleary S."/>
            <person name="Yandava C."/>
            <person name="Denning D.W."/>
            <person name="Nierman W.C."/>
            <person name="Milne T."/>
            <person name="Madden K."/>
        </authorList>
    </citation>
    <scope>NUCLEOTIDE SEQUENCE [LARGE SCALE GENOMIC DNA]</scope>
    <source>
        <strain evidence="2">NIH 2624 / FGSC A1156</strain>
    </source>
</reference>
<evidence type="ECO:0000313" key="1">
    <source>
        <dbReference type="EMBL" id="EAU35393.1"/>
    </source>
</evidence>
<accession>Q0CRU3</accession>
<dbReference type="HOGENOM" id="CLU_2096406_0_0_1"/>
<dbReference type="VEuPathDB" id="FungiDB:ATEG_03591"/>
<organism evidence="1 2">
    <name type="scientific">Aspergillus terreus (strain NIH 2624 / FGSC A1156)</name>
    <dbReference type="NCBI Taxonomy" id="341663"/>
    <lineage>
        <taxon>Eukaryota</taxon>
        <taxon>Fungi</taxon>
        <taxon>Dikarya</taxon>
        <taxon>Ascomycota</taxon>
        <taxon>Pezizomycotina</taxon>
        <taxon>Eurotiomycetes</taxon>
        <taxon>Eurotiomycetidae</taxon>
        <taxon>Eurotiales</taxon>
        <taxon>Aspergillaceae</taxon>
        <taxon>Aspergillus</taxon>
        <taxon>Aspergillus subgen. Circumdati</taxon>
    </lineage>
</organism>